<dbReference type="InterPro" id="IPR008995">
    <property type="entry name" value="Mo/tungstate-bd_C_term_dom"/>
</dbReference>
<dbReference type="AlphaFoldDB" id="A0AAJ5WST3"/>
<dbReference type="EMBL" id="CP119311">
    <property type="protein sequence ID" value="WEK35474.1"/>
    <property type="molecule type" value="Genomic_DNA"/>
</dbReference>
<dbReference type="PANTHER" id="PTHR42781">
    <property type="entry name" value="SPERMIDINE/PUTRESCINE IMPORT ATP-BINDING PROTEIN POTA"/>
    <property type="match status" value="1"/>
</dbReference>
<dbReference type="GO" id="GO:0005524">
    <property type="term" value="F:ATP binding"/>
    <property type="evidence" value="ECO:0007669"/>
    <property type="project" value="UniProtKB-KW"/>
</dbReference>
<dbReference type="InterPro" id="IPR017871">
    <property type="entry name" value="ABC_transporter-like_CS"/>
</dbReference>
<dbReference type="InterPro" id="IPR050093">
    <property type="entry name" value="ABC_SmlMolc_Importer"/>
</dbReference>
<evidence type="ECO:0000256" key="1">
    <source>
        <dbReference type="ARBA" id="ARBA00022448"/>
    </source>
</evidence>
<dbReference type="GO" id="GO:0016887">
    <property type="term" value="F:ATP hydrolysis activity"/>
    <property type="evidence" value="ECO:0007669"/>
    <property type="project" value="InterPro"/>
</dbReference>
<keyword evidence="3 5" id="KW-0067">ATP-binding</keyword>
<dbReference type="Gene3D" id="3.40.50.300">
    <property type="entry name" value="P-loop containing nucleotide triphosphate hydrolases"/>
    <property type="match status" value="1"/>
</dbReference>
<dbReference type="InterPro" id="IPR027417">
    <property type="entry name" value="P-loop_NTPase"/>
</dbReference>
<dbReference type="Proteomes" id="UP001220610">
    <property type="component" value="Chromosome"/>
</dbReference>
<dbReference type="Pfam" id="PF00005">
    <property type="entry name" value="ABC_tran"/>
    <property type="match status" value="1"/>
</dbReference>
<dbReference type="InterPro" id="IPR003593">
    <property type="entry name" value="AAA+_ATPase"/>
</dbReference>
<proteinExistence type="predicted"/>
<evidence type="ECO:0000256" key="3">
    <source>
        <dbReference type="ARBA" id="ARBA00022840"/>
    </source>
</evidence>
<name>A0AAJ5WST3_9BACT</name>
<evidence type="ECO:0000313" key="6">
    <source>
        <dbReference type="Proteomes" id="UP001220610"/>
    </source>
</evidence>
<evidence type="ECO:0000259" key="4">
    <source>
        <dbReference type="PROSITE" id="PS50893"/>
    </source>
</evidence>
<dbReference type="GO" id="GO:0043190">
    <property type="term" value="C:ATP-binding cassette (ABC) transporter complex"/>
    <property type="evidence" value="ECO:0007669"/>
    <property type="project" value="InterPro"/>
</dbReference>
<reference evidence="5" key="1">
    <citation type="submission" date="2023-03" db="EMBL/GenBank/DDBJ databases">
        <title>Andean soil-derived lignocellulolytic bacterial consortium as a source of novel taxa and putative plastic-active enzymes.</title>
        <authorList>
            <person name="Diaz-Garcia L."/>
            <person name="Chuvochina M."/>
            <person name="Feuerriegel G."/>
            <person name="Bunk B."/>
            <person name="Sproer C."/>
            <person name="Streit W.R."/>
            <person name="Rodriguez L.M."/>
            <person name="Overmann J."/>
            <person name="Jimenez D.J."/>
        </authorList>
    </citation>
    <scope>NUCLEOTIDE SEQUENCE</scope>
    <source>
        <strain evidence="5">MAG 7</strain>
    </source>
</reference>
<dbReference type="SUPFAM" id="SSF50331">
    <property type="entry name" value="MOP-like"/>
    <property type="match status" value="1"/>
</dbReference>
<dbReference type="InterPro" id="IPR013611">
    <property type="entry name" value="Transp-assoc_OB_typ2"/>
</dbReference>
<feature type="domain" description="ABC transporter" evidence="4">
    <location>
        <begin position="5"/>
        <end position="232"/>
    </location>
</feature>
<gene>
    <name evidence="5" type="ORF">P0Y53_23530</name>
</gene>
<dbReference type="PANTHER" id="PTHR42781:SF4">
    <property type="entry name" value="SPERMIDINE_PUTRESCINE IMPORT ATP-BINDING PROTEIN POTA"/>
    <property type="match status" value="1"/>
</dbReference>
<dbReference type="Pfam" id="PF08402">
    <property type="entry name" value="TOBE_2"/>
    <property type="match status" value="1"/>
</dbReference>
<dbReference type="InterPro" id="IPR003439">
    <property type="entry name" value="ABC_transporter-like_ATP-bd"/>
</dbReference>
<evidence type="ECO:0000313" key="5">
    <source>
        <dbReference type="EMBL" id="WEK35474.1"/>
    </source>
</evidence>
<sequence length="326" mass="36464">MMDLLRVSGLYKKDDRGFSLEDIHFNQQPFEQMAIAGDTGSGKTTLLKIVAGLIQTDQGSVLFEGKAVLGPNDKLIPGHPKIAYLSQLFELPQHLRVEQALEYANLVTDEQAATLYRVCQIDHLLKRRTNQLSGGERQRIAIARLLIGSPSLLLLDEPFSNTDLIHKQLLKQVIHDIGEQLKITCTMISHDPMDTLPWAQTILVMRQGRLVQQGTPEAIYRQPVDEYVAGLFGAYNLLPPALAEAFGAAPADGFKRLFLRPEDFRLQSDNFLAMAGQVLGIRFYGSYYELTVALQDTRVLVRTNTVEVGIGAQVYLALQPGERWYL</sequence>
<keyword evidence="2" id="KW-0547">Nucleotide-binding</keyword>
<evidence type="ECO:0000256" key="2">
    <source>
        <dbReference type="ARBA" id="ARBA00022741"/>
    </source>
</evidence>
<dbReference type="SMART" id="SM00382">
    <property type="entry name" value="AAA"/>
    <property type="match status" value="1"/>
</dbReference>
<dbReference type="SUPFAM" id="SSF52540">
    <property type="entry name" value="P-loop containing nucleoside triphosphate hydrolases"/>
    <property type="match status" value="1"/>
</dbReference>
<dbReference type="PROSITE" id="PS00211">
    <property type="entry name" value="ABC_TRANSPORTER_1"/>
    <property type="match status" value="1"/>
</dbReference>
<dbReference type="GO" id="GO:0022857">
    <property type="term" value="F:transmembrane transporter activity"/>
    <property type="evidence" value="ECO:0007669"/>
    <property type="project" value="InterPro"/>
</dbReference>
<accession>A0AAJ5WST3</accession>
<organism evidence="5 6">
    <name type="scientific">Candidatus Pseudobacter hemicellulosilyticus</name>
    <dbReference type="NCBI Taxonomy" id="3121375"/>
    <lineage>
        <taxon>Bacteria</taxon>
        <taxon>Pseudomonadati</taxon>
        <taxon>Bacteroidota</taxon>
        <taxon>Chitinophagia</taxon>
        <taxon>Chitinophagales</taxon>
        <taxon>Chitinophagaceae</taxon>
        <taxon>Pseudobacter</taxon>
    </lineage>
</organism>
<keyword evidence="1" id="KW-0813">Transport</keyword>
<protein>
    <submittedName>
        <fullName evidence="5">ABC transporter ATP-binding protein</fullName>
    </submittedName>
</protein>
<dbReference type="PROSITE" id="PS50893">
    <property type="entry name" value="ABC_TRANSPORTER_2"/>
    <property type="match status" value="1"/>
</dbReference>